<reference evidence="1 2" key="1">
    <citation type="journal article" date="2021" name="Environ. Microbiol.">
        <title>Gene family expansions and transcriptome signatures uncover fungal adaptations to wood decay.</title>
        <authorList>
            <person name="Hage H."/>
            <person name="Miyauchi S."/>
            <person name="Viragh M."/>
            <person name="Drula E."/>
            <person name="Min B."/>
            <person name="Chaduli D."/>
            <person name="Navarro D."/>
            <person name="Favel A."/>
            <person name="Norest M."/>
            <person name="Lesage-Meessen L."/>
            <person name="Balint B."/>
            <person name="Merenyi Z."/>
            <person name="de Eugenio L."/>
            <person name="Morin E."/>
            <person name="Martinez A.T."/>
            <person name="Baldrian P."/>
            <person name="Stursova M."/>
            <person name="Martinez M.J."/>
            <person name="Novotny C."/>
            <person name="Magnuson J.K."/>
            <person name="Spatafora J.W."/>
            <person name="Maurice S."/>
            <person name="Pangilinan J."/>
            <person name="Andreopoulos W."/>
            <person name="LaButti K."/>
            <person name="Hundley H."/>
            <person name="Na H."/>
            <person name="Kuo A."/>
            <person name="Barry K."/>
            <person name="Lipzen A."/>
            <person name="Henrissat B."/>
            <person name="Riley R."/>
            <person name="Ahrendt S."/>
            <person name="Nagy L.G."/>
            <person name="Grigoriev I.V."/>
            <person name="Martin F."/>
            <person name="Rosso M.N."/>
        </authorList>
    </citation>
    <scope>NUCLEOTIDE SEQUENCE [LARGE SCALE GENOMIC DNA]</scope>
    <source>
        <strain evidence="1 2">CIRM-BRFM 1785</strain>
    </source>
</reference>
<name>A0ABQ8JYE3_9APHY</name>
<gene>
    <name evidence="1" type="ORF">C8Q71DRAFT_863502</name>
</gene>
<comment type="caution">
    <text evidence="1">The sequence shown here is derived from an EMBL/GenBank/DDBJ whole genome shotgun (WGS) entry which is preliminary data.</text>
</comment>
<organism evidence="1 2">
    <name type="scientific">Rhodofomes roseus</name>
    <dbReference type="NCBI Taxonomy" id="34475"/>
    <lineage>
        <taxon>Eukaryota</taxon>
        <taxon>Fungi</taxon>
        <taxon>Dikarya</taxon>
        <taxon>Basidiomycota</taxon>
        <taxon>Agaricomycotina</taxon>
        <taxon>Agaricomycetes</taxon>
        <taxon>Polyporales</taxon>
        <taxon>Rhodofomes</taxon>
    </lineage>
</organism>
<keyword evidence="2" id="KW-1185">Reference proteome</keyword>
<protein>
    <submittedName>
        <fullName evidence="1">Uncharacterized protein</fullName>
    </submittedName>
</protein>
<evidence type="ECO:0000313" key="2">
    <source>
        <dbReference type="Proteomes" id="UP000814176"/>
    </source>
</evidence>
<accession>A0ABQ8JYE3</accession>
<dbReference type="GeneID" id="72008908"/>
<sequence length="233" mass="26369">MGRRAKYVTLAEKREAKRHQQGRYKNTEGGKARRLVQSRLRYASRHGHLDTPFPKKIKGIAATIVAHAQKPFGIVVYPETTDPDCPELGLYTQPYKLAIPPQYSIPYTEFDEIFTDIDGVLDDLMRSLNTQQLSLLELSGRERHEQFNAIGGKGLAEKLREEIALRVASWDNGAPTEISTQTAVAQLAGVQWAARIICCLTLELQLVESSADDYEQAFNNTSLHWQRLYHSRT</sequence>
<proteinExistence type="predicted"/>
<dbReference type="Proteomes" id="UP000814176">
    <property type="component" value="Unassembled WGS sequence"/>
</dbReference>
<dbReference type="EMBL" id="JADCUA010000042">
    <property type="protein sequence ID" value="KAH9829180.1"/>
    <property type="molecule type" value="Genomic_DNA"/>
</dbReference>
<dbReference type="RefSeq" id="XP_047772682.1">
    <property type="nucleotide sequence ID" value="XM_047928176.1"/>
</dbReference>
<evidence type="ECO:0000313" key="1">
    <source>
        <dbReference type="EMBL" id="KAH9829180.1"/>
    </source>
</evidence>